<comment type="caution">
    <text evidence="6">The sequence shown here is derived from an EMBL/GenBank/DDBJ whole genome shotgun (WGS) entry which is preliminary data.</text>
</comment>
<proteinExistence type="inferred from homology"/>
<dbReference type="InterPro" id="IPR051531">
    <property type="entry name" value="N-acetyltransferase"/>
</dbReference>
<dbReference type="EMBL" id="CAJNOK010002666">
    <property type="protein sequence ID" value="CAF0870128.1"/>
    <property type="molecule type" value="Genomic_DNA"/>
</dbReference>
<dbReference type="Proteomes" id="UP000681722">
    <property type="component" value="Unassembled WGS sequence"/>
</dbReference>
<dbReference type="InterPro" id="IPR016181">
    <property type="entry name" value="Acyl_CoA_acyltransferase"/>
</dbReference>
<organism evidence="6 9">
    <name type="scientific">Didymodactylos carnosus</name>
    <dbReference type="NCBI Taxonomy" id="1234261"/>
    <lineage>
        <taxon>Eukaryota</taxon>
        <taxon>Metazoa</taxon>
        <taxon>Spiralia</taxon>
        <taxon>Gnathifera</taxon>
        <taxon>Rotifera</taxon>
        <taxon>Eurotatoria</taxon>
        <taxon>Bdelloidea</taxon>
        <taxon>Philodinida</taxon>
        <taxon>Philodinidae</taxon>
        <taxon>Didymodactylos</taxon>
    </lineage>
</organism>
<evidence type="ECO:0000313" key="9">
    <source>
        <dbReference type="Proteomes" id="UP000663829"/>
    </source>
</evidence>
<dbReference type="Proteomes" id="UP000677228">
    <property type="component" value="Unassembled WGS sequence"/>
</dbReference>
<evidence type="ECO:0000313" key="7">
    <source>
        <dbReference type="EMBL" id="CAF3654926.1"/>
    </source>
</evidence>
<evidence type="ECO:0000313" key="5">
    <source>
        <dbReference type="EMBL" id="CAF0870128.1"/>
    </source>
</evidence>
<dbReference type="Gene3D" id="3.40.630.30">
    <property type="match status" value="1"/>
</dbReference>
<evidence type="ECO:0000256" key="2">
    <source>
        <dbReference type="ARBA" id="ARBA00023315"/>
    </source>
</evidence>
<comment type="similarity">
    <text evidence="3">Belongs to the acetyltransferase family. RimJ subfamily.</text>
</comment>
<sequence>MSADDSVTTKFLSNLEIKPDSVHELSADDRALQTAVVNCKSVSPLHSFKISTINLPIKEAYLKYLEPEDIEELYKLFLVNRDYLSRNIPISSVNTLEDVAKRFGNDLTNPNRVQIGIYYNNKIVGRCRLTYYPDKNNICDFGYWIGEIYQGLGLITATVKVLMQFVTKQLPQVKRFEIHCGDNNVKSRSVPERLGFKTGGVSNDPQDTIELNGVWIRSIIYSYIRE</sequence>
<evidence type="ECO:0000313" key="8">
    <source>
        <dbReference type="EMBL" id="CAF3826214.1"/>
    </source>
</evidence>
<dbReference type="PANTHER" id="PTHR43792">
    <property type="entry name" value="GNAT FAMILY, PUTATIVE (AFU_ORTHOLOGUE AFUA_3G00765)-RELATED-RELATED"/>
    <property type="match status" value="1"/>
</dbReference>
<evidence type="ECO:0000256" key="1">
    <source>
        <dbReference type="ARBA" id="ARBA00022679"/>
    </source>
</evidence>
<protein>
    <recommendedName>
        <fullName evidence="4">N-acetyltransferase domain-containing protein</fullName>
    </recommendedName>
</protein>
<evidence type="ECO:0000256" key="3">
    <source>
        <dbReference type="ARBA" id="ARBA00038502"/>
    </source>
</evidence>
<keyword evidence="9" id="KW-1185">Reference proteome</keyword>
<dbReference type="InterPro" id="IPR000182">
    <property type="entry name" value="GNAT_dom"/>
</dbReference>
<dbReference type="EMBL" id="CAJOBC010004398">
    <property type="protein sequence ID" value="CAF3826214.1"/>
    <property type="molecule type" value="Genomic_DNA"/>
</dbReference>
<dbReference type="SUPFAM" id="SSF55729">
    <property type="entry name" value="Acyl-CoA N-acyltransferases (Nat)"/>
    <property type="match status" value="1"/>
</dbReference>
<dbReference type="PROSITE" id="PS51186">
    <property type="entry name" value="GNAT"/>
    <property type="match status" value="1"/>
</dbReference>
<evidence type="ECO:0000259" key="4">
    <source>
        <dbReference type="PROSITE" id="PS51186"/>
    </source>
</evidence>
<reference evidence="6" key="1">
    <citation type="submission" date="2021-02" db="EMBL/GenBank/DDBJ databases">
        <authorList>
            <person name="Nowell W R."/>
        </authorList>
    </citation>
    <scope>NUCLEOTIDE SEQUENCE</scope>
</reference>
<keyword evidence="1" id="KW-0808">Transferase</keyword>
<dbReference type="PANTHER" id="PTHR43792:SF8">
    <property type="entry name" value="[RIBOSOMAL PROTEIN US5]-ALANINE N-ACETYLTRANSFERASE"/>
    <property type="match status" value="1"/>
</dbReference>
<keyword evidence="2" id="KW-0012">Acyltransferase</keyword>
<evidence type="ECO:0000313" key="6">
    <source>
        <dbReference type="EMBL" id="CAF1057401.1"/>
    </source>
</evidence>
<feature type="domain" description="N-acetyltransferase" evidence="4">
    <location>
        <begin position="60"/>
        <end position="226"/>
    </location>
</feature>
<gene>
    <name evidence="6" type="ORF">GPM918_LOCUS16601</name>
    <name evidence="5" type="ORF">OVA965_LOCUS8087</name>
    <name evidence="8" type="ORF">SRO942_LOCUS16601</name>
    <name evidence="7" type="ORF">TMI583_LOCUS8083</name>
</gene>
<dbReference type="OrthoDB" id="9995487at2759"/>
<dbReference type="EMBL" id="CAJOBA010002667">
    <property type="protein sequence ID" value="CAF3654926.1"/>
    <property type="molecule type" value="Genomic_DNA"/>
</dbReference>
<dbReference type="Pfam" id="PF13302">
    <property type="entry name" value="Acetyltransf_3"/>
    <property type="match status" value="1"/>
</dbReference>
<dbReference type="Proteomes" id="UP000663829">
    <property type="component" value="Unassembled WGS sequence"/>
</dbReference>
<dbReference type="Proteomes" id="UP000682733">
    <property type="component" value="Unassembled WGS sequence"/>
</dbReference>
<dbReference type="EMBL" id="CAJNOQ010004398">
    <property type="protein sequence ID" value="CAF1057401.1"/>
    <property type="molecule type" value="Genomic_DNA"/>
</dbReference>
<dbReference type="GO" id="GO:0016747">
    <property type="term" value="F:acyltransferase activity, transferring groups other than amino-acyl groups"/>
    <property type="evidence" value="ECO:0007669"/>
    <property type="project" value="InterPro"/>
</dbReference>
<name>A0A814L253_9BILA</name>
<accession>A0A814L253</accession>
<dbReference type="AlphaFoldDB" id="A0A814L253"/>